<dbReference type="GO" id="GO:0140662">
    <property type="term" value="F:ATP-dependent protein folding chaperone"/>
    <property type="evidence" value="ECO:0007669"/>
    <property type="project" value="InterPro"/>
</dbReference>
<evidence type="ECO:0000313" key="3">
    <source>
        <dbReference type="EMBL" id="OAV86982.1"/>
    </source>
</evidence>
<dbReference type="AlphaFoldDB" id="A0A180G3H0"/>
<dbReference type="FunFam" id="3.90.640.10:FF:000003">
    <property type="entry name" value="Molecular chaperone DnaK"/>
    <property type="match status" value="1"/>
</dbReference>
<gene>
    <name evidence="3" type="ORF">PTTG_29632</name>
</gene>
<dbReference type="PROSITE" id="PS01036">
    <property type="entry name" value="HSP70_3"/>
    <property type="match status" value="1"/>
</dbReference>
<keyword evidence="1" id="KW-0547">Nucleotide-binding</keyword>
<sequence length="121" mass="13024">MAIQQIQEATKKGKIELSSTSQTDINLPFITADTTGPKHINTKLGRAKFESLVSKLVTWTVEPCKEAITDAGVKKDEINNVLLVGGMTQMPRVIETVKSLFSRDPSKGVNPDEAVAVGASI</sequence>
<dbReference type="Pfam" id="PF00012">
    <property type="entry name" value="HSP70"/>
    <property type="match status" value="1"/>
</dbReference>
<protein>
    <submittedName>
        <fullName evidence="3 4">Uncharacterized protein</fullName>
    </submittedName>
</protein>
<dbReference type="GO" id="GO:0005524">
    <property type="term" value="F:ATP binding"/>
    <property type="evidence" value="ECO:0007669"/>
    <property type="project" value="UniProtKB-KW"/>
</dbReference>
<dbReference type="InterPro" id="IPR043129">
    <property type="entry name" value="ATPase_NBD"/>
</dbReference>
<evidence type="ECO:0000313" key="4">
    <source>
        <dbReference type="EnsemblFungi" id="PTTG_29632-t43_1-p1"/>
    </source>
</evidence>
<dbReference type="EMBL" id="ADAS02000667">
    <property type="protein sequence ID" value="OAV86982.1"/>
    <property type="molecule type" value="Genomic_DNA"/>
</dbReference>
<reference evidence="4 5" key="3">
    <citation type="journal article" date="2017" name="G3 (Bethesda)">
        <title>Comparative analysis highlights variable genome content of wheat rusts and divergence of the mating loci.</title>
        <authorList>
            <person name="Cuomo C.A."/>
            <person name="Bakkeren G."/>
            <person name="Khalil H.B."/>
            <person name="Panwar V."/>
            <person name="Joly D."/>
            <person name="Linning R."/>
            <person name="Sakthikumar S."/>
            <person name="Song X."/>
            <person name="Adiconis X."/>
            <person name="Fan L."/>
            <person name="Goldberg J.M."/>
            <person name="Levin J.Z."/>
            <person name="Young S."/>
            <person name="Zeng Q."/>
            <person name="Anikster Y."/>
            <person name="Bruce M."/>
            <person name="Wang M."/>
            <person name="Yin C."/>
            <person name="McCallum B."/>
            <person name="Szabo L.J."/>
            <person name="Hulbert S."/>
            <person name="Chen X."/>
            <person name="Fellers J.P."/>
        </authorList>
    </citation>
    <scope>NUCLEOTIDE SEQUENCE</scope>
    <source>
        <strain evidence="5">Isolate 1-1 / race 1 (BBBD)</strain>
        <strain evidence="4">isolate 1-1 / race 1 (BBBD)</strain>
    </source>
</reference>
<dbReference type="EnsemblFungi" id="PTTG_29632-t43_1">
    <property type="protein sequence ID" value="PTTG_29632-t43_1-p1"/>
    <property type="gene ID" value="PTTG_29632"/>
</dbReference>
<keyword evidence="2" id="KW-0067">ATP-binding</keyword>
<keyword evidence="5" id="KW-1185">Reference proteome</keyword>
<dbReference type="InterPro" id="IPR018181">
    <property type="entry name" value="Heat_shock_70_CS"/>
</dbReference>
<reference evidence="3" key="1">
    <citation type="submission" date="2009-11" db="EMBL/GenBank/DDBJ databases">
        <authorList>
            <consortium name="The Broad Institute Genome Sequencing Platform"/>
            <person name="Ward D."/>
            <person name="Feldgarden M."/>
            <person name="Earl A."/>
            <person name="Young S.K."/>
            <person name="Zeng Q."/>
            <person name="Koehrsen M."/>
            <person name="Alvarado L."/>
            <person name="Berlin A."/>
            <person name="Bochicchio J."/>
            <person name="Borenstein D."/>
            <person name="Chapman S.B."/>
            <person name="Chen Z."/>
            <person name="Engels R."/>
            <person name="Freedman E."/>
            <person name="Gellesch M."/>
            <person name="Goldberg J."/>
            <person name="Griggs A."/>
            <person name="Gujja S."/>
            <person name="Heilman E."/>
            <person name="Heiman D."/>
            <person name="Hepburn T."/>
            <person name="Howarth C."/>
            <person name="Jen D."/>
            <person name="Larson L."/>
            <person name="Lewis B."/>
            <person name="Mehta T."/>
            <person name="Park D."/>
            <person name="Pearson M."/>
            <person name="Roberts A."/>
            <person name="Saif S."/>
            <person name="Shea T."/>
            <person name="Shenoy N."/>
            <person name="Sisk P."/>
            <person name="Stolte C."/>
            <person name="Sykes S."/>
            <person name="Thomson T."/>
            <person name="Walk T."/>
            <person name="White J."/>
            <person name="Yandava C."/>
            <person name="Izard J."/>
            <person name="Baranova O.V."/>
            <person name="Blanton J.M."/>
            <person name="Tanner A.C."/>
            <person name="Dewhirst F.E."/>
            <person name="Haas B."/>
            <person name="Nusbaum C."/>
            <person name="Birren B."/>
        </authorList>
    </citation>
    <scope>NUCLEOTIDE SEQUENCE [LARGE SCALE GENOMIC DNA]</scope>
    <source>
        <strain evidence="3">1-1 BBBD Race 1</strain>
    </source>
</reference>
<dbReference type="Proteomes" id="UP000005240">
    <property type="component" value="Unassembled WGS sequence"/>
</dbReference>
<reference evidence="3" key="2">
    <citation type="submission" date="2016-05" db="EMBL/GenBank/DDBJ databases">
        <title>Comparative analysis highlights variable genome content of wheat rusts and divergence of the mating loci.</title>
        <authorList>
            <person name="Cuomo C.A."/>
            <person name="Bakkeren G."/>
            <person name="Szabo L."/>
            <person name="Khalil H."/>
            <person name="Joly D."/>
            <person name="Goldberg J."/>
            <person name="Young S."/>
            <person name="Zeng Q."/>
            <person name="Fellers J."/>
        </authorList>
    </citation>
    <scope>NUCLEOTIDE SEQUENCE [LARGE SCALE GENOMIC DNA]</scope>
    <source>
        <strain evidence="3">1-1 BBBD Race 1</strain>
    </source>
</reference>
<accession>A0A180G3H0</accession>
<dbReference type="STRING" id="630390.A0A180G3H0"/>
<evidence type="ECO:0000256" key="2">
    <source>
        <dbReference type="ARBA" id="ARBA00022840"/>
    </source>
</evidence>
<reference evidence="4" key="4">
    <citation type="submission" date="2025-05" db="UniProtKB">
        <authorList>
            <consortium name="EnsemblFungi"/>
        </authorList>
    </citation>
    <scope>IDENTIFICATION</scope>
    <source>
        <strain evidence="4">isolate 1-1 / race 1 (BBBD)</strain>
    </source>
</reference>
<evidence type="ECO:0000256" key="1">
    <source>
        <dbReference type="ARBA" id="ARBA00022741"/>
    </source>
</evidence>
<dbReference type="SUPFAM" id="SSF53067">
    <property type="entry name" value="Actin-like ATPase domain"/>
    <property type="match status" value="1"/>
</dbReference>
<dbReference type="PANTHER" id="PTHR19375">
    <property type="entry name" value="HEAT SHOCK PROTEIN 70KDA"/>
    <property type="match status" value="1"/>
</dbReference>
<evidence type="ECO:0000313" key="5">
    <source>
        <dbReference type="Proteomes" id="UP000005240"/>
    </source>
</evidence>
<dbReference type="VEuPathDB" id="FungiDB:PTTG_29632"/>
<dbReference type="Gene3D" id="3.30.420.40">
    <property type="match status" value="1"/>
</dbReference>
<organism evidence="3">
    <name type="scientific">Puccinia triticina (isolate 1-1 / race 1 (BBBD))</name>
    <name type="common">Brown leaf rust fungus</name>
    <dbReference type="NCBI Taxonomy" id="630390"/>
    <lineage>
        <taxon>Eukaryota</taxon>
        <taxon>Fungi</taxon>
        <taxon>Dikarya</taxon>
        <taxon>Basidiomycota</taxon>
        <taxon>Pucciniomycotina</taxon>
        <taxon>Pucciniomycetes</taxon>
        <taxon>Pucciniales</taxon>
        <taxon>Pucciniaceae</taxon>
        <taxon>Puccinia</taxon>
    </lineage>
</organism>
<dbReference type="InterPro" id="IPR013126">
    <property type="entry name" value="Hsp_70_fam"/>
</dbReference>
<dbReference type="OrthoDB" id="3221276at2759"/>
<name>A0A180G3H0_PUCT1</name>
<proteinExistence type="predicted"/>